<evidence type="ECO:0000313" key="2">
    <source>
        <dbReference type="WBParaSite" id="Pan_g20440.t1"/>
    </source>
</evidence>
<dbReference type="Proteomes" id="UP000492821">
    <property type="component" value="Unassembled WGS sequence"/>
</dbReference>
<protein>
    <submittedName>
        <fullName evidence="2">Uncharacterized protein</fullName>
    </submittedName>
</protein>
<dbReference type="WBParaSite" id="Pan_g20440.t1">
    <property type="protein sequence ID" value="Pan_g20440.t1"/>
    <property type="gene ID" value="Pan_g20440"/>
</dbReference>
<dbReference type="AlphaFoldDB" id="A0A7E4ZVW5"/>
<reference evidence="2" key="2">
    <citation type="submission" date="2020-10" db="UniProtKB">
        <authorList>
            <consortium name="WormBaseParasite"/>
        </authorList>
    </citation>
    <scope>IDENTIFICATION</scope>
</reference>
<name>A0A7E4ZVW5_PANRE</name>
<accession>A0A7E4ZVW5</accession>
<sequence>MAVTRNSQTVNRMAVGLPTKAMIKVNAFRNERFGCCKATYANALTAPLASQVASLLTTNPSCCVPP</sequence>
<reference evidence="1" key="1">
    <citation type="journal article" date="2013" name="Genetics">
        <title>The draft genome and transcriptome of Panagrellus redivivus are shaped by the harsh demands of a free-living lifestyle.</title>
        <authorList>
            <person name="Srinivasan J."/>
            <person name="Dillman A.R."/>
            <person name="Macchietto M.G."/>
            <person name="Heikkinen L."/>
            <person name="Lakso M."/>
            <person name="Fracchia K.M."/>
            <person name="Antoshechkin I."/>
            <person name="Mortazavi A."/>
            <person name="Wong G."/>
            <person name="Sternberg P.W."/>
        </authorList>
    </citation>
    <scope>NUCLEOTIDE SEQUENCE [LARGE SCALE GENOMIC DNA]</scope>
    <source>
        <strain evidence="1">MT8872</strain>
    </source>
</reference>
<evidence type="ECO:0000313" key="1">
    <source>
        <dbReference type="Proteomes" id="UP000492821"/>
    </source>
</evidence>
<keyword evidence="1" id="KW-1185">Reference proteome</keyword>
<proteinExistence type="predicted"/>
<organism evidence="1 2">
    <name type="scientific">Panagrellus redivivus</name>
    <name type="common">Microworm</name>
    <dbReference type="NCBI Taxonomy" id="6233"/>
    <lineage>
        <taxon>Eukaryota</taxon>
        <taxon>Metazoa</taxon>
        <taxon>Ecdysozoa</taxon>
        <taxon>Nematoda</taxon>
        <taxon>Chromadorea</taxon>
        <taxon>Rhabditida</taxon>
        <taxon>Tylenchina</taxon>
        <taxon>Panagrolaimomorpha</taxon>
        <taxon>Panagrolaimoidea</taxon>
        <taxon>Panagrolaimidae</taxon>
        <taxon>Panagrellus</taxon>
    </lineage>
</organism>